<dbReference type="InterPro" id="IPR027461">
    <property type="entry name" value="Carboxypeptidase_A_C_sf"/>
</dbReference>
<comment type="caution">
    <text evidence="5">The sequence shown here is derived from an EMBL/GenBank/DDBJ whole genome shotgun (WGS) entry which is preliminary data.</text>
</comment>
<dbReference type="CDD" id="cd07062">
    <property type="entry name" value="Peptidase_S66_mccF_like"/>
    <property type="match status" value="1"/>
</dbReference>
<dbReference type="Proteomes" id="UP000597206">
    <property type="component" value="Unassembled WGS sequence"/>
</dbReference>
<dbReference type="SUPFAM" id="SSF52317">
    <property type="entry name" value="Class I glutamine amidotransferase-like"/>
    <property type="match status" value="1"/>
</dbReference>
<dbReference type="Pfam" id="PF17676">
    <property type="entry name" value="Peptidase_S66C"/>
    <property type="match status" value="1"/>
</dbReference>
<dbReference type="PIRSF" id="PIRSF028757">
    <property type="entry name" value="LD-carboxypeptidase"/>
    <property type="match status" value="1"/>
</dbReference>
<dbReference type="PANTHER" id="PTHR30237">
    <property type="entry name" value="MURAMOYLTETRAPEPTIDE CARBOXYPEPTIDASE"/>
    <property type="match status" value="1"/>
</dbReference>
<dbReference type="SUPFAM" id="SSF141986">
    <property type="entry name" value="LD-carboxypeptidase A C-terminal domain-like"/>
    <property type="match status" value="1"/>
</dbReference>
<dbReference type="RefSeq" id="WP_196124273.1">
    <property type="nucleotide sequence ID" value="NZ_JADPMR010000004.1"/>
</dbReference>
<feature type="domain" description="LD-carboxypeptidase C-terminal" evidence="4">
    <location>
        <begin position="205"/>
        <end position="320"/>
    </location>
</feature>
<accession>A0ABS0GIV6</accession>
<evidence type="ECO:0000256" key="2">
    <source>
        <dbReference type="ARBA" id="ARBA00022801"/>
    </source>
</evidence>
<dbReference type="PANTHER" id="PTHR30237:SF5">
    <property type="entry name" value="CARBOXYPEPTIDASE VC_A0337-RELATED"/>
    <property type="match status" value="1"/>
</dbReference>
<dbReference type="InterPro" id="IPR027478">
    <property type="entry name" value="LdcA_N"/>
</dbReference>
<proteinExistence type="inferred from homology"/>
<organism evidence="5 6">
    <name type="scientific">Vibrio nitrifigilis</name>
    <dbReference type="NCBI Taxonomy" id="2789781"/>
    <lineage>
        <taxon>Bacteria</taxon>
        <taxon>Pseudomonadati</taxon>
        <taxon>Pseudomonadota</taxon>
        <taxon>Gammaproteobacteria</taxon>
        <taxon>Vibrionales</taxon>
        <taxon>Vibrionaceae</taxon>
        <taxon>Vibrio</taxon>
    </lineage>
</organism>
<evidence type="ECO:0000313" key="6">
    <source>
        <dbReference type="Proteomes" id="UP000597206"/>
    </source>
</evidence>
<gene>
    <name evidence="5" type="ORF">I1A42_17900</name>
</gene>
<comment type="similarity">
    <text evidence="1">Belongs to the peptidase S66 family.</text>
</comment>
<dbReference type="InterPro" id="IPR003507">
    <property type="entry name" value="S66_fam"/>
</dbReference>
<evidence type="ECO:0000259" key="3">
    <source>
        <dbReference type="Pfam" id="PF02016"/>
    </source>
</evidence>
<dbReference type="InterPro" id="IPR029062">
    <property type="entry name" value="Class_I_gatase-like"/>
</dbReference>
<evidence type="ECO:0000313" key="5">
    <source>
        <dbReference type="EMBL" id="MBF9002347.1"/>
    </source>
</evidence>
<dbReference type="EMBL" id="JADPMR010000004">
    <property type="protein sequence ID" value="MBF9002347.1"/>
    <property type="molecule type" value="Genomic_DNA"/>
</dbReference>
<keyword evidence="2" id="KW-0378">Hydrolase</keyword>
<dbReference type="Gene3D" id="3.50.30.60">
    <property type="entry name" value="LD-carboxypeptidase A C-terminal domain-like"/>
    <property type="match status" value="1"/>
</dbReference>
<sequence>MITTLPPKLKAGDTIGFFSPSSPATVFAPNRFARAKAYLENQGFCLKAGNLTGKDDNYRSGSIHARAEELNQLIRDPEVRCLISTIGGNNSNALLPYIDYEELKQDPKIIIGYSDVTALLLGIYQQTGIVTYYGPALVASFGELPPLVDQTFASFFDLLCRDSQTRYHYEMPKYWTDARIDWETQVEAKPTNANHWDFLGEGKVSGRIIGGNLNTMAGIWGTPYMPEIQQGDILLIEDSLKGIETVERSFVHLKLSGIFDKVGAIILGKHEGFDHRETYRSPLGVLLEVLDGKKVPIVNGFDSCHTHPMLVTPMGAHMTIDFDEQQVVLDQPWIGD</sequence>
<evidence type="ECO:0000256" key="1">
    <source>
        <dbReference type="ARBA" id="ARBA00010233"/>
    </source>
</evidence>
<name>A0ABS0GIV6_9VIBR</name>
<dbReference type="InterPro" id="IPR040449">
    <property type="entry name" value="Peptidase_S66_N"/>
</dbReference>
<feature type="domain" description="LD-carboxypeptidase N-terminal" evidence="3">
    <location>
        <begin position="15"/>
        <end position="134"/>
    </location>
</feature>
<keyword evidence="6" id="KW-1185">Reference proteome</keyword>
<dbReference type="Gene3D" id="3.40.50.10740">
    <property type="entry name" value="Class I glutamine amidotransferase-like"/>
    <property type="match status" value="1"/>
</dbReference>
<dbReference type="InterPro" id="IPR040921">
    <property type="entry name" value="Peptidase_S66C"/>
</dbReference>
<evidence type="ECO:0000259" key="4">
    <source>
        <dbReference type="Pfam" id="PF17676"/>
    </source>
</evidence>
<dbReference type="Pfam" id="PF02016">
    <property type="entry name" value="Peptidase_S66"/>
    <property type="match status" value="1"/>
</dbReference>
<reference evidence="5 6" key="1">
    <citation type="submission" date="2020-11" db="EMBL/GenBank/DDBJ databases">
        <title>Vibrio nitrifigilis sp. nov., a marine nitrogen-fixing bacterium isolated from the lagoon sediment of an islet inside an atoll.</title>
        <authorList>
            <person name="Wang L.-T."/>
            <person name="Shieh W.Y."/>
        </authorList>
    </citation>
    <scope>NUCLEOTIDE SEQUENCE [LARGE SCALE GENOMIC DNA]</scope>
    <source>
        <strain evidence="5 6">NFV-1</strain>
    </source>
</reference>
<protein>
    <submittedName>
        <fullName evidence="5">LD-carboxypeptidase</fullName>
    </submittedName>
</protein>